<keyword evidence="1" id="KW-0812">Transmembrane</keyword>
<accession>A0A0G9H2I5</accession>
<organism evidence="2 3">
    <name type="scientific">Dyella japonica DSM 16301</name>
    <dbReference type="NCBI Taxonomy" id="1440762"/>
    <lineage>
        <taxon>Bacteria</taxon>
        <taxon>Pseudomonadati</taxon>
        <taxon>Pseudomonadota</taxon>
        <taxon>Gammaproteobacteria</taxon>
        <taxon>Lysobacterales</taxon>
        <taxon>Rhodanobacteraceae</taxon>
        <taxon>Dyella</taxon>
    </lineage>
</organism>
<dbReference type="PATRIC" id="fig|1440762.4.peg.1823"/>
<feature type="transmembrane region" description="Helical" evidence="1">
    <location>
        <begin position="35"/>
        <end position="59"/>
    </location>
</feature>
<dbReference type="STRING" id="1440762.Y882_11615"/>
<reference evidence="2 3" key="1">
    <citation type="journal article" date="2015" name="Antonie Van Leeuwenhoek">
        <title>A phylogenomic and molecular marker based taxonomic framework for the order Xanthomonadales: proposal to transfer the families Algiphilaceae and Solimonadaceae to the order Nevskiales ord. nov. and to create a new family within the order Xanthomonadales, the family Rhodanobacteraceae fam. nov., containing the genus Rhodanobacter and its closest relatives.</title>
        <authorList>
            <person name="Naushad S."/>
            <person name="Adeolu M."/>
            <person name="Wong S."/>
            <person name="Sohail M."/>
            <person name="Schellhorn H.E."/>
            <person name="Gupta R.S."/>
        </authorList>
    </citation>
    <scope>NUCLEOTIDE SEQUENCE [LARGE SCALE GENOMIC DNA]</scope>
    <source>
        <strain evidence="2 3">DSM 16301</strain>
    </source>
</reference>
<dbReference type="RefSeq" id="WP_156171421.1">
    <property type="nucleotide sequence ID" value="NZ_JPLA01000028.1"/>
</dbReference>
<dbReference type="AlphaFoldDB" id="A0A0G9H2I5"/>
<sequence length="103" mass="10893">MWKSLLCLAIVSLMIAINLAALRFGEGRSSTFHHLASLSGALGMLCMLCVPISLLYALGSYMVGPAEGTSIFFDGALIGSVASSLMSLVLSIVIWRRDAARDA</sequence>
<keyword evidence="1" id="KW-1133">Transmembrane helix</keyword>
<dbReference type="OrthoDB" id="9848792at2"/>
<evidence type="ECO:0000256" key="1">
    <source>
        <dbReference type="SAM" id="Phobius"/>
    </source>
</evidence>
<evidence type="ECO:0000313" key="3">
    <source>
        <dbReference type="Proteomes" id="UP000035481"/>
    </source>
</evidence>
<keyword evidence="1" id="KW-0472">Membrane</keyword>
<protein>
    <submittedName>
        <fullName evidence="2">Uncharacterized protein</fullName>
    </submittedName>
</protein>
<dbReference type="Proteomes" id="UP000035481">
    <property type="component" value="Unassembled WGS sequence"/>
</dbReference>
<proteinExistence type="predicted"/>
<dbReference type="EMBL" id="JPLA01000028">
    <property type="protein sequence ID" value="KLD63414.1"/>
    <property type="molecule type" value="Genomic_DNA"/>
</dbReference>
<evidence type="ECO:0000313" key="2">
    <source>
        <dbReference type="EMBL" id="KLD63414.1"/>
    </source>
</evidence>
<name>A0A0G9H2I5_9GAMM</name>
<comment type="caution">
    <text evidence="2">The sequence shown here is derived from an EMBL/GenBank/DDBJ whole genome shotgun (WGS) entry which is preliminary data.</text>
</comment>
<feature type="transmembrane region" description="Helical" evidence="1">
    <location>
        <begin position="71"/>
        <end position="95"/>
    </location>
</feature>
<gene>
    <name evidence="2" type="ORF">Y882_11615</name>
</gene>